<evidence type="ECO:0000256" key="4">
    <source>
        <dbReference type="ARBA" id="ARBA00004922"/>
    </source>
</evidence>
<feature type="domain" description="STT3 subunit PglB C-terminal" evidence="16">
    <location>
        <begin position="585"/>
        <end position="663"/>
    </location>
</feature>
<dbReference type="RefSeq" id="WP_286336143.1">
    <property type="nucleotide sequence ID" value="NZ_AP027370.1"/>
</dbReference>
<feature type="transmembrane region" description="Helical" evidence="14">
    <location>
        <begin position="269"/>
        <end position="289"/>
    </location>
</feature>
<evidence type="ECO:0000256" key="12">
    <source>
        <dbReference type="ARBA" id="ARBA00023136"/>
    </source>
</evidence>
<sequence length="702" mass="80177">MKFWNENGEEKITTPQLLGMMTVAYLFSIAMRLIWVQWAGGHPEFFWNGQLMINTNDGYYFASGVQKELFGTLQYNPRVPDILYTATTFFTYLAAKLLPFSLDTVILYMPAVVSSLVVIPIILIGRLYNATTMGFFAALLGSIAWSYYNRTMTGYYDTDMFSAMAPMFILYFLIGAIEKENFTYLLLAAFSIVLYPFLYDMGLSIVYAMGLMYMLYMIVFHRKERFTYQSIAIVALALMPLYWPVKVALIALAYLLFRQDRLEVLYEKVFAAVAVLLFLWLGDVFPLIWHKIASYALRGTESHGLHFFQVNATVREAGRIPFELMAKRISGSVPGLFAALIGYILLVIRHRSFILALPLIGIGVFSLWGGLRFTVYAVPVAAISLVYLIYLITSFMQNARLRIAATGLLTVVALWPNVTHIIGYKVPTVFNAKEVAILDRLSENGSEKDYVITWWDYGYPIWYYADKNTLIDGGKHDHDNFIVSRILTTDSQLEAARLARIAVETYVSTDYKVVADTLFKNGTPDQLDPNRYLARLAEPKPFELPSKSRDVYLYLPYRMIDIFPTVAVFSNLDLSTGERLPQKMFVKMTRFKNSPDRLIFSNGISLEKKSGLLLLGKKKVPLRRFVTTLLDRKGKSHNAVQGIDPNAPLSLIFMKSYNMFLLLDESMYNSLFVQLFVLGNYNEDLFELVESSPWAKVYRLKL</sequence>
<keyword evidence="13" id="KW-0464">Manganese</keyword>
<dbReference type="InterPro" id="IPR048999">
    <property type="entry name" value="STT3-PglB_core"/>
</dbReference>
<comment type="subcellular location">
    <subcellularLocation>
        <location evidence="3">Endomembrane system</location>
        <topology evidence="3">Multi-pass membrane protein</topology>
    </subcellularLocation>
</comment>
<feature type="transmembrane region" description="Helical" evidence="14">
    <location>
        <begin position="105"/>
        <end position="124"/>
    </location>
</feature>
<name>A0ABN6WVN7_9BACT</name>
<evidence type="ECO:0000256" key="3">
    <source>
        <dbReference type="ARBA" id="ARBA00004127"/>
    </source>
</evidence>
<evidence type="ECO:0000313" key="18">
    <source>
        <dbReference type="EMBL" id="BDY13175.1"/>
    </source>
</evidence>
<dbReference type="Proteomes" id="UP001321445">
    <property type="component" value="Chromosome"/>
</dbReference>
<comment type="pathway">
    <text evidence="4">Protein modification; protein glycosylation.</text>
</comment>
<reference evidence="18 19" key="1">
    <citation type="submission" date="2023-03" db="EMBL/GenBank/DDBJ databases">
        <title>Description of Hydrogenimonas sp. ISO32.</title>
        <authorList>
            <person name="Mino S."/>
            <person name="Fukazawa S."/>
            <person name="Sawabe T."/>
        </authorList>
    </citation>
    <scope>NUCLEOTIDE SEQUENCE [LARGE SCALE GENOMIC DNA]</scope>
    <source>
        <strain evidence="18 19">ISO32</strain>
    </source>
</reference>
<dbReference type="InterPro" id="IPR048307">
    <property type="entry name" value="STT3_N"/>
</dbReference>
<feature type="transmembrane region" description="Helical" evidence="14">
    <location>
        <begin position="329"/>
        <end position="346"/>
    </location>
</feature>
<evidence type="ECO:0000256" key="13">
    <source>
        <dbReference type="ARBA" id="ARBA00023211"/>
    </source>
</evidence>
<evidence type="ECO:0000313" key="19">
    <source>
        <dbReference type="Proteomes" id="UP001321445"/>
    </source>
</evidence>
<dbReference type="EMBL" id="AP027370">
    <property type="protein sequence ID" value="BDY13175.1"/>
    <property type="molecule type" value="Genomic_DNA"/>
</dbReference>
<keyword evidence="6" id="KW-0328">Glycosyltransferase</keyword>
<dbReference type="Pfam" id="PF21436">
    <property type="entry name" value="STT3-PglB_core"/>
    <property type="match status" value="1"/>
</dbReference>
<feature type="transmembrane region" description="Helical" evidence="14">
    <location>
        <begin position="12"/>
        <end position="35"/>
    </location>
</feature>
<dbReference type="Gene3D" id="3.40.1380.40">
    <property type="match status" value="1"/>
</dbReference>
<accession>A0ABN6WVN7</accession>
<evidence type="ECO:0000256" key="1">
    <source>
        <dbReference type="ARBA" id="ARBA00001936"/>
    </source>
</evidence>
<keyword evidence="7" id="KW-0808">Transferase</keyword>
<evidence type="ECO:0000256" key="2">
    <source>
        <dbReference type="ARBA" id="ARBA00001946"/>
    </source>
</evidence>
<keyword evidence="11 14" id="KW-1133">Transmembrane helix</keyword>
<evidence type="ECO:0000259" key="16">
    <source>
        <dbReference type="Pfam" id="PF18527"/>
    </source>
</evidence>
<evidence type="ECO:0000256" key="10">
    <source>
        <dbReference type="ARBA" id="ARBA00022842"/>
    </source>
</evidence>
<keyword evidence="12 14" id="KW-0472">Membrane</keyword>
<dbReference type="PANTHER" id="PTHR13872">
    <property type="entry name" value="DOLICHYL-DIPHOSPHOOLIGOSACCHARIDE--PROTEIN GLYCOSYLTRANSFERASE SUBUNIT"/>
    <property type="match status" value="1"/>
</dbReference>
<evidence type="ECO:0000256" key="9">
    <source>
        <dbReference type="ARBA" id="ARBA00022723"/>
    </source>
</evidence>
<protein>
    <submittedName>
        <fullName evidence="18">Undecaprenyl-diphosphooligosaccharide--protein glycotransferase</fullName>
    </submittedName>
</protein>
<evidence type="ECO:0000256" key="14">
    <source>
        <dbReference type="SAM" id="Phobius"/>
    </source>
</evidence>
<feature type="transmembrane region" description="Helical" evidence="14">
    <location>
        <begin position="353"/>
        <end position="371"/>
    </location>
</feature>
<feature type="domain" description="Oligosaccharyl transferase STT3 N-terminal" evidence="15">
    <location>
        <begin position="35"/>
        <end position="403"/>
    </location>
</feature>
<evidence type="ECO:0000259" key="15">
    <source>
        <dbReference type="Pfam" id="PF02516"/>
    </source>
</evidence>
<evidence type="ECO:0000256" key="8">
    <source>
        <dbReference type="ARBA" id="ARBA00022692"/>
    </source>
</evidence>
<dbReference type="Pfam" id="PF18527">
    <property type="entry name" value="STT3_PglB_C"/>
    <property type="match status" value="1"/>
</dbReference>
<keyword evidence="10" id="KW-0460">Magnesium</keyword>
<comment type="cofactor">
    <cofactor evidence="2">
        <name>Mg(2+)</name>
        <dbReference type="ChEBI" id="CHEBI:18420"/>
    </cofactor>
</comment>
<feature type="transmembrane region" description="Helical" evidence="14">
    <location>
        <begin position="205"/>
        <end position="222"/>
    </location>
</feature>
<dbReference type="PANTHER" id="PTHR13872:SF1">
    <property type="entry name" value="DOLICHYL-DIPHOSPHOOLIGOSACCHARIDE--PROTEIN GLYCOSYLTRANSFERASE SUBUNIT STT3B"/>
    <property type="match status" value="1"/>
</dbReference>
<feature type="transmembrane region" description="Helical" evidence="14">
    <location>
        <begin position="130"/>
        <end position="148"/>
    </location>
</feature>
<keyword evidence="9" id="KW-0479">Metal-binding</keyword>
<feature type="domain" description="STT3/PglB/AglB core" evidence="17">
    <location>
        <begin position="448"/>
        <end position="576"/>
    </location>
</feature>
<evidence type="ECO:0000256" key="5">
    <source>
        <dbReference type="ARBA" id="ARBA00010810"/>
    </source>
</evidence>
<feature type="transmembrane region" description="Helical" evidence="14">
    <location>
        <begin position="228"/>
        <end position="257"/>
    </location>
</feature>
<gene>
    <name evidence="18" type="primary">pglB</name>
    <name evidence="18" type="ORF">HCR_14870</name>
</gene>
<keyword evidence="8 14" id="KW-0812">Transmembrane</keyword>
<feature type="transmembrane region" description="Helical" evidence="14">
    <location>
        <begin position="160"/>
        <end position="176"/>
    </location>
</feature>
<dbReference type="InterPro" id="IPR041563">
    <property type="entry name" value="STT3_PglB_C"/>
</dbReference>
<dbReference type="Pfam" id="PF02516">
    <property type="entry name" value="STT3"/>
    <property type="match status" value="1"/>
</dbReference>
<evidence type="ECO:0000256" key="7">
    <source>
        <dbReference type="ARBA" id="ARBA00022679"/>
    </source>
</evidence>
<comment type="cofactor">
    <cofactor evidence="1">
        <name>Mn(2+)</name>
        <dbReference type="ChEBI" id="CHEBI:29035"/>
    </cofactor>
</comment>
<evidence type="ECO:0000259" key="17">
    <source>
        <dbReference type="Pfam" id="PF21436"/>
    </source>
</evidence>
<evidence type="ECO:0000256" key="6">
    <source>
        <dbReference type="ARBA" id="ARBA00022676"/>
    </source>
</evidence>
<feature type="transmembrane region" description="Helical" evidence="14">
    <location>
        <begin position="182"/>
        <end position="198"/>
    </location>
</feature>
<feature type="transmembrane region" description="Helical" evidence="14">
    <location>
        <begin position="377"/>
        <end position="396"/>
    </location>
</feature>
<comment type="similarity">
    <text evidence="5">Belongs to the STT3 family.</text>
</comment>
<organism evidence="18 19">
    <name type="scientific">Hydrogenimonas cancrithermarum</name>
    <dbReference type="NCBI Taxonomy" id="2993563"/>
    <lineage>
        <taxon>Bacteria</taxon>
        <taxon>Pseudomonadati</taxon>
        <taxon>Campylobacterota</taxon>
        <taxon>Epsilonproteobacteria</taxon>
        <taxon>Campylobacterales</taxon>
        <taxon>Hydrogenimonadaceae</taxon>
        <taxon>Hydrogenimonas</taxon>
    </lineage>
</organism>
<evidence type="ECO:0000256" key="11">
    <source>
        <dbReference type="ARBA" id="ARBA00022989"/>
    </source>
</evidence>
<proteinExistence type="inferred from homology"/>
<keyword evidence="19" id="KW-1185">Reference proteome</keyword>
<dbReference type="InterPro" id="IPR003674">
    <property type="entry name" value="Oligo_trans_STT3"/>
</dbReference>